<evidence type="ECO:0000256" key="1">
    <source>
        <dbReference type="ARBA" id="ARBA00010373"/>
    </source>
</evidence>
<evidence type="ECO:0000259" key="4">
    <source>
        <dbReference type="Pfam" id="PF01676"/>
    </source>
</evidence>
<dbReference type="Gene3D" id="3.40.720.10">
    <property type="entry name" value="Alkaline Phosphatase, subunit A"/>
    <property type="match status" value="1"/>
</dbReference>
<dbReference type="CDD" id="cd16009">
    <property type="entry name" value="PPM"/>
    <property type="match status" value="1"/>
</dbReference>
<dbReference type="SUPFAM" id="SSF143856">
    <property type="entry name" value="DeoB insert domain-like"/>
    <property type="match status" value="1"/>
</dbReference>
<dbReference type="GO" id="GO:0005829">
    <property type="term" value="C:cytosol"/>
    <property type="evidence" value="ECO:0007669"/>
    <property type="project" value="TreeGrafter"/>
</dbReference>
<sequence length="252" mass="27935">RTGNPIVYTSADSVFQIAAHEEVIQIEKLYRICEVARVLLTGELNVARVIARPFIGEHDNFKRTEKRKDFSLLPPRETILDKVSNAGLMVAGVGKIEDIFAFQGLTDSNHTTNNQSTVDATIEFINTRRPGLIFANIIDFDQLYGHRNNPQGYAEALEEFDERLPKILAALSKNDVLMITADHGNDPTTPSTDHSRERVPLLAAGYKVKPNLNIGTRKSFCDVAATISAMLEVESTGEGEEFAKDILLANIH</sequence>
<dbReference type="PANTHER" id="PTHR21110">
    <property type="entry name" value="PHOSPHOPENTOMUTASE"/>
    <property type="match status" value="1"/>
</dbReference>
<comment type="caution">
    <text evidence="5">The sequence shown here is derived from an EMBL/GenBank/DDBJ whole genome shotgun (WGS) entry which is preliminary data.</text>
</comment>
<gene>
    <name evidence="5" type="ORF">S01H1_03753</name>
</gene>
<dbReference type="EMBL" id="BARS01002022">
    <property type="protein sequence ID" value="GAF79909.1"/>
    <property type="molecule type" value="Genomic_DNA"/>
</dbReference>
<feature type="domain" description="Metalloenzyme" evidence="4">
    <location>
        <begin position="104"/>
        <end position="233"/>
    </location>
</feature>
<proteinExistence type="inferred from homology"/>
<name>X0SFX6_9ZZZZ</name>
<comment type="similarity">
    <text evidence="1">Belongs to the phosphopentomutase family.</text>
</comment>
<dbReference type="GO" id="GO:0009117">
    <property type="term" value="P:nucleotide metabolic process"/>
    <property type="evidence" value="ECO:0007669"/>
    <property type="project" value="InterPro"/>
</dbReference>
<reference evidence="5" key="1">
    <citation type="journal article" date="2014" name="Front. Microbiol.">
        <title>High frequency of phylogenetically diverse reductive dehalogenase-homologous genes in deep subseafloor sedimentary metagenomes.</title>
        <authorList>
            <person name="Kawai M."/>
            <person name="Futagami T."/>
            <person name="Toyoda A."/>
            <person name="Takaki Y."/>
            <person name="Nishi S."/>
            <person name="Hori S."/>
            <person name="Arai W."/>
            <person name="Tsubouchi T."/>
            <person name="Morono Y."/>
            <person name="Uchiyama I."/>
            <person name="Ito T."/>
            <person name="Fujiyama A."/>
            <person name="Inagaki F."/>
            <person name="Takami H."/>
        </authorList>
    </citation>
    <scope>NUCLEOTIDE SEQUENCE</scope>
    <source>
        <strain evidence="5">Expedition CK06-06</strain>
    </source>
</reference>
<feature type="non-terminal residue" evidence="5">
    <location>
        <position position="1"/>
    </location>
</feature>
<dbReference type="NCBIfam" id="NF003766">
    <property type="entry name" value="PRK05362.1"/>
    <property type="match status" value="1"/>
</dbReference>
<dbReference type="GO" id="GO:0043094">
    <property type="term" value="P:metabolic compound salvage"/>
    <property type="evidence" value="ECO:0007669"/>
    <property type="project" value="InterPro"/>
</dbReference>
<evidence type="ECO:0000256" key="3">
    <source>
        <dbReference type="ARBA" id="ARBA00023211"/>
    </source>
</evidence>
<dbReference type="InterPro" id="IPR017850">
    <property type="entry name" value="Alkaline_phosphatase_core_sf"/>
</dbReference>
<dbReference type="InterPro" id="IPR010045">
    <property type="entry name" value="DeoB"/>
</dbReference>
<protein>
    <recommendedName>
        <fullName evidence="4">Metalloenzyme domain-containing protein</fullName>
    </recommendedName>
</protein>
<keyword evidence="2" id="KW-0479">Metal-binding</keyword>
<dbReference type="InterPro" id="IPR006124">
    <property type="entry name" value="Metalloenzyme"/>
</dbReference>
<accession>X0SFX6</accession>
<dbReference type="SUPFAM" id="SSF53649">
    <property type="entry name" value="Alkaline phosphatase-like"/>
    <property type="match status" value="1"/>
</dbReference>
<organism evidence="5">
    <name type="scientific">marine sediment metagenome</name>
    <dbReference type="NCBI Taxonomy" id="412755"/>
    <lineage>
        <taxon>unclassified sequences</taxon>
        <taxon>metagenomes</taxon>
        <taxon>ecological metagenomes</taxon>
    </lineage>
</organism>
<dbReference type="GO" id="GO:0000287">
    <property type="term" value="F:magnesium ion binding"/>
    <property type="evidence" value="ECO:0007669"/>
    <property type="project" value="InterPro"/>
</dbReference>
<dbReference type="PANTHER" id="PTHR21110:SF0">
    <property type="entry name" value="PHOSPHOPENTOMUTASE"/>
    <property type="match status" value="1"/>
</dbReference>
<keyword evidence="3" id="KW-0464">Manganese</keyword>
<evidence type="ECO:0000313" key="5">
    <source>
        <dbReference type="EMBL" id="GAF79909.1"/>
    </source>
</evidence>
<dbReference type="Pfam" id="PF01676">
    <property type="entry name" value="Metalloenzyme"/>
    <property type="match status" value="1"/>
</dbReference>
<evidence type="ECO:0000256" key="2">
    <source>
        <dbReference type="ARBA" id="ARBA00022723"/>
    </source>
</evidence>
<dbReference type="Gene3D" id="3.30.70.1250">
    <property type="entry name" value="Phosphopentomutase"/>
    <property type="match status" value="1"/>
</dbReference>
<dbReference type="InterPro" id="IPR024052">
    <property type="entry name" value="Phosphopentomutase_DeoB_cap_sf"/>
</dbReference>
<dbReference type="AlphaFoldDB" id="X0SFX6"/>
<dbReference type="GO" id="GO:0008973">
    <property type="term" value="F:phosphopentomutase activity"/>
    <property type="evidence" value="ECO:0007669"/>
    <property type="project" value="InterPro"/>
</dbReference>